<gene>
    <name evidence="2" type="ordered locus">SVI_2206</name>
</gene>
<organism evidence="2 3">
    <name type="scientific">Shewanella violacea (strain JCM 10179 / CIP 106290 / LMG 19151 / DSS12)</name>
    <dbReference type="NCBI Taxonomy" id="637905"/>
    <lineage>
        <taxon>Bacteria</taxon>
        <taxon>Pseudomonadati</taxon>
        <taxon>Pseudomonadota</taxon>
        <taxon>Gammaproteobacteria</taxon>
        <taxon>Alteromonadales</taxon>
        <taxon>Shewanellaceae</taxon>
        <taxon>Shewanella</taxon>
    </lineage>
</organism>
<proteinExistence type="predicted"/>
<dbReference type="Pfam" id="PF14229">
    <property type="entry name" value="DUF4332"/>
    <property type="match status" value="1"/>
</dbReference>
<dbReference type="Proteomes" id="UP000002350">
    <property type="component" value="Chromosome"/>
</dbReference>
<dbReference type="EMBL" id="AP011177">
    <property type="protein sequence ID" value="BAJ02177.1"/>
    <property type="molecule type" value="Genomic_DNA"/>
</dbReference>
<feature type="domain" description="DUF4332" evidence="1">
    <location>
        <begin position="22"/>
        <end position="142"/>
    </location>
</feature>
<dbReference type="AlphaFoldDB" id="D4ZKH8"/>
<accession>D4ZKH8</accession>
<name>D4ZKH8_SHEVD</name>
<keyword evidence="3" id="KW-1185">Reference proteome</keyword>
<evidence type="ECO:0000313" key="3">
    <source>
        <dbReference type="Proteomes" id="UP000002350"/>
    </source>
</evidence>
<protein>
    <recommendedName>
        <fullName evidence="1">DUF4332 domain-containing protein</fullName>
    </recommendedName>
</protein>
<reference evidence="3" key="1">
    <citation type="journal article" date="2010" name="Mol. Biosyst.">
        <title>Complete genome sequence and comparative analysis of Shewanella violacea, a psychrophilic and piezophilic bacterium from deep sea floor sediments.</title>
        <authorList>
            <person name="Aono E."/>
            <person name="Baba T."/>
            <person name="Ara T."/>
            <person name="Nishi T."/>
            <person name="Nakamichi T."/>
            <person name="Inamoto E."/>
            <person name="Toyonaga H."/>
            <person name="Hasegawa M."/>
            <person name="Takai Y."/>
            <person name="Okumura Y."/>
            <person name="Baba M."/>
            <person name="Tomita M."/>
            <person name="Kato C."/>
            <person name="Oshima T."/>
            <person name="Nakasone K."/>
            <person name="Mori H."/>
        </authorList>
    </citation>
    <scope>NUCLEOTIDE SEQUENCE [LARGE SCALE GENOMIC DNA]</scope>
    <source>
        <strain evidence="3">JCM 10179 / CIP 106290 / LMG 19151 / DSS12</strain>
    </source>
</reference>
<evidence type="ECO:0000259" key="1">
    <source>
        <dbReference type="Pfam" id="PF14229"/>
    </source>
</evidence>
<dbReference type="InterPro" id="IPR025567">
    <property type="entry name" value="DUF4332"/>
</dbReference>
<evidence type="ECO:0000313" key="2">
    <source>
        <dbReference type="EMBL" id="BAJ02177.1"/>
    </source>
</evidence>
<sequence>MSCQIMTTPYKDRNMTKLVEIEGIGAAYSAKLEAVGIMTLADLMDKGASKKGRVEIAKQTEISEKLVLNWVNRADLSRIKGVSTQYADLLEFSGVDTVPELAQRNAENLHVKMTEVNDERALVRQLPALTQVQAWVAHAKELPRVINH</sequence>
<dbReference type="KEGG" id="svo:SVI_2206"/>
<dbReference type="eggNOG" id="COG3743">
    <property type="taxonomic scope" value="Bacteria"/>
</dbReference>
<dbReference type="Gene3D" id="1.10.150.20">
    <property type="entry name" value="5' to 3' exonuclease, C-terminal subdomain"/>
    <property type="match status" value="1"/>
</dbReference>
<dbReference type="HOGENOM" id="CLU_117602_1_0_6"/>